<evidence type="ECO:0000313" key="1">
    <source>
        <dbReference type="EMBL" id="KAL2506969.1"/>
    </source>
</evidence>
<sequence length="128" mass="14507">MESKDTRLKFVSWPGSQSFSREISPSSATIDFDDSSPKYTSLKEILASSNTRLTCSCTDISIRNPLVKQAAWFYLQPMPAAMKNSSKKCLVCQIVEKMPQDLKHSVKVFLGFIVEHVIWKITGAFRRN</sequence>
<dbReference type="AlphaFoldDB" id="A0ABD1T2L5"/>
<protein>
    <submittedName>
        <fullName evidence="1">Uncharacterized protein</fullName>
    </submittedName>
</protein>
<gene>
    <name evidence="1" type="ORF">Fot_30616</name>
</gene>
<dbReference type="EMBL" id="JBFOLJ010000009">
    <property type="protein sequence ID" value="KAL2506969.1"/>
    <property type="molecule type" value="Genomic_DNA"/>
</dbReference>
<evidence type="ECO:0000313" key="2">
    <source>
        <dbReference type="Proteomes" id="UP001604277"/>
    </source>
</evidence>
<proteinExistence type="predicted"/>
<name>A0ABD1T2L5_9LAMI</name>
<dbReference type="Proteomes" id="UP001604277">
    <property type="component" value="Unassembled WGS sequence"/>
</dbReference>
<reference evidence="2" key="1">
    <citation type="submission" date="2024-07" db="EMBL/GenBank/DDBJ databases">
        <title>Two chromosome-level genome assemblies of Korean endemic species Abeliophyllum distichum and Forsythia ovata (Oleaceae).</title>
        <authorList>
            <person name="Jang H."/>
        </authorList>
    </citation>
    <scope>NUCLEOTIDE SEQUENCE [LARGE SCALE GENOMIC DNA]</scope>
</reference>
<comment type="caution">
    <text evidence="1">The sequence shown here is derived from an EMBL/GenBank/DDBJ whole genome shotgun (WGS) entry which is preliminary data.</text>
</comment>
<keyword evidence="2" id="KW-1185">Reference proteome</keyword>
<accession>A0ABD1T2L5</accession>
<dbReference type="PANTHER" id="PTHR34569:SF2">
    <property type="entry name" value="EXPRESSED PROTEIN"/>
    <property type="match status" value="1"/>
</dbReference>
<organism evidence="1 2">
    <name type="scientific">Forsythia ovata</name>
    <dbReference type="NCBI Taxonomy" id="205694"/>
    <lineage>
        <taxon>Eukaryota</taxon>
        <taxon>Viridiplantae</taxon>
        <taxon>Streptophyta</taxon>
        <taxon>Embryophyta</taxon>
        <taxon>Tracheophyta</taxon>
        <taxon>Spermatophyta</taxon>
        <taxon>Magnoliopsida</taxon>
        <taxon>eudicotyledons</taxon>
        <taxon>Gunneridae</taxon>
        <taxon>Pentapetalae</taxon>
        <taxon>asterids</taxon>
        <taxon>lamiids</taxon>
        <taxon>Lamiales</taxon>
        <taxon>Oleaceae</taxon>
        <taxon>Forsythieae</taxon>
        <taxon>Forsythia</taxon>
    </lineage>
</organism>
<dbReference type="PANTHER" id="PTHR34569">
    <property type="entry name" value="EXPRESSED PROTEIN"/>
    <property type="match status" value="1"/>
</dbReference>